<gene>
    <name evidence="2" type="ORF">GCM10009554_04810</name>
</gene>
<dbReference type="InterPro" id="IPR045584">
    <property type="entry name" value="Pilin-like"/>
</dbReference>
<sequence>MRGQRGESLLELVIAIALMGVAIVAVMSGLTTTVLLSDVQRKEATASSTVRNYAEALQQFVADGHYVACANAGSYVVPGFAPPTGFTARIVPGSVLYWTGALWLPLCLPDRGVQKLRVKVDSTDGRASEYLDVVLRKSCGVDDPPCS</sequence>
<evidence type="ECO:0000313" key="3">
    <source>
        <dbReference type="Proteomes" id="UP001500542"/>
    </source>
</evidence>
<organism evidence="2 3">
    <name type="scientific">Kribbella koreensis</name>
    <dbReference type="NCBI Taxonomy" id="57909"/>
    <lineage>
        <taxon>Bacteria</taxon>
        <taxon>Bacillati</taxon>
        <taxon>Actinomycetota</taxon>
        <taxon>Actinomycetes</taxon>
        <taxon>Propionibacteriales</taxon>
        <taxon>Kribbellaceae</taxon>
        <taxon>Kribbella</taxon>
    </lineage>
</organism>
<evidence type="ECO:0000313" key="2">
    <source>
        <dbReference type="EMBL" id="GAA0925365.1"/>
    </source>
</evidence>
<keyword evidence="1" id="KW-0812">Transmembrane</keyword>
<keyword evidence="3" id="KW-1185">Reference proteome</keyword>
<dbReference type="EMBL" id="BAAAHK010000002">
    <property type="protein sequence ID" value="GAA0925365.1"/>
    <property type="molecule type" value="Genomic_DNA"/>
</dbReference>
<accession>A0ABP3ZRW3</accession>
<reference evidence="3" key="1">
    <citation type="journal article" date="2019" name="Int. J. Syst. Evol. Microbiol.">
        <title>The Global Catalogue of Microorganisms (GCM) 10K type strain sequencing project: providing services to taxonomists for standard genome sequencing and annotation.</title>
        <authorList>
            <consortium name="The Broad Institute Genomics Platform"/>
            <consortium name="The Broad Institute Genome Sequencing Center for Infectious Disease"/>
            <person name="Wu L."/>
            <person name="Ma J."/>
        </authorList>
    </citation>
    <scope>NUCLEOTIDE SEQUENCE [LARGE SCALE GENOMIC DNA]</scope>
    <source>
        <strain evidence="3">JCM 10977</strain>
    </source>
</reference>
<dbReference type="InterPro" id="IPR012902">
    <property type="entry name" value="N_methyl_site"/>
</dbReference>
<evidence type="ECO:0000256" key="1">
    <source>
        <dbReference type="SAM" id="Phobius"/>
    </source>
</evidence>
<dbReference type="RefSeq" id="WP_343964287.1">
    <property type="nucleotide sequence ID" value="NZ_BAAAHK010000002.1"/>
</dbReference>
<proteinExistence type="predicted"/>
<name>A0ABP3ZRW3_9ACTN</name>
<dbReference type="Proteomes" id="UP001500542">
    <property type="component" value="Unassembled WGS sequence"/>
</dbReference>
<protein>
    <submittedName>
        <fullName evidence="2">Prepilin-type N-terminal cleavage/methylation domain-containing protein</fullName>
    </submittedName>
</protein>
<dbReference type="SUPFAM" id="SSF54523">
    <property type="entry name" value="Pili subunits"/>
    <property type="match status" value="1"/>
</dbReference>
<dbReference type="Pfam" id="PF07963">
    <property type="entry name" value="N_methyl"/>
    <property type="match status" value="1"/>
</dbReference>
<keyword evidence="1" id="KW-0472">Membrane</keyword>
<comment type="caution">
    <text evidence="2">The sequence shown here is derived from an EMBL/GenBank/DDBJ whole genome shotgun (WGS) entry which is preliminary data.</text>
</comment>
<feature type="transmembrane region" description="Helical" evidence="1">
    <location>
        <begin position="12"/>
        <end position="36"/>
    </location>
</feature>
<keyword evidence="1" id="KW-1133">Transmembrane helix</keyword>